<dbReference type="GO" id="GO:0051920">
    <property type="term" value="F:peroxiredoxin activity"/>
    <property type="evidence" value="ECO:0007669"/>
    <property type="project" value="InterPro"/>
</dbReference>
<proteinExistence type="predicted"/>
<protein>
    <submittedName>
        <fullName evidence="2">Carboxymuconolactone decarboxylase family protein</fullName>
    </submittedName>
</protein>
<comment type="caution">
    <text evidence="2">The sequence shown here is derived from an EMBL/GenBank/DDBJ whole genome shotgun (WGS) entry which is preliminary data.</text>
</comment>
<dbReference type="Gene3D" id="1.20.1290.10">
    <property type="entry name" value="AhpD-like"/>
    <property type="match status" value="1"/>
</dbReference>
<dbReference type="PANTHER" id="PTHR33930">
    <property type="entry name" value="ALKYL HYDROPEROXIDE REDUCTASE AHPD"/>
    <property type="match status" value="1"/>
</dbReference>
<name>A0A6B1IAK7_9EURY</name>
<dbReference type="PANTHER" id="PTHR33930:SF2">
    <property type="entry name" value="BLR3452 PROTEIN"/>
    <property type="match status" value="1"/>
</dbReference>
<dbReference type="RefSeq" id="WP_137687594.1">
    <property type="nucleotide sequence ID" value="NZ_WMEO01000006.1"/>
</dbReference>
<reference evidence="2 3" key="1">
    <citation type="submission" date="2019-11" db="EMBL/GenBank/DDBJ databases">
        <title>Genome sequences of 17 halophilic strains isolated from different environments.</title>
        <authorList>
            <person name="Furrow R.E."/>
        </authorList>
    </citation>
    <scope>NUCLEOTIDE SEQUENCE [LARGE SCALE GENOMIC DNA]</scope>
    <source>
        <strain evidence="2 3">22517_05_Cabo</strain>
    </source>
</reference>
<accession>A0A6B1IAK7</accession>
<dbReference type="Pfam" id="PF02627">
    <property type="entry name" value="CMD"/>
    <property type="match status" value="1"/>
</dbReference>
<evidence type="ECO:0000259" key="1">
    <source>
        <dbReference type="Pfam" id="PF02627"/>
    </source>
</evidence>
<dbReference type="AlphaFoldDB" id="A0A6B1IAK7"/>
<dbReference type="Proteomes" id="UP000460194">
    <property type="component" value="Unassembled WGS sequence"/>
</dbReference>
<dbReference type="InterPro" id="IPR029032">
    <property type="entry name" value="AhpD-like"/>
</dbReference>
<evidence type="ECO:0000313" key="2">
    <source>
        <dbReference type="EMBL" id="MYL16149.1"/>
    </source>
</evidence>
<evidence type="ECO:0000313" key="3">
    <source>
        <dbReference type="Proteomes" id="UP000460194"/>
    </source>
</evidence>
<gene>
    <name evidence="2" type="ORF">GLW36_05725</name>
</gene>
<sequence>MSDAIEDTDELPSTAGELAAEFPEVWDEYSDLGKACSEAGPIEGEEKRLVKLALAAGSGSEGAVHSHVRRALEEGVDPEALRHVALLAVPTIGFPKAVAVLTWIDDIVDTE</sequence>
<organism evidence="2 3">
    <name type="scientific">Halorubrum distributum</name>
    <dbReference type="NCBI Taxonomy" id="29283"/>
    <lineage>
        <taxon>Archaea</taxon>
        <taxon>Methanobacteriati</taxon>
        <taxon>Methanobacteriota</taxon>
        <taxon>Stenosarchaea group</taxon>
        <taxon>Halobacteria</taxon>
        <taxon>Halobacteriales</taxon>
        <taxon>Haloferacaceae</taxon>
        <taxon>Halorubrum</taxon>
        <taxon>Halorubrum distributum group</taxon>
    </lineage>
</organism>
<dbReference type="EMBL" id="WMEO01000006">
    <property type="protein sequence ID" value="MYL16149.1"/>
    <property type="molecule type" value="Genomic_DNA"/>
</dbReference>
<dbReference type="SUPFAM" id="SSF69118">
    <property type="entry name" value="AhpD-like"/>
    <property type="match status" value="1"/>
</dbReference>
<dbReference type="InterPro" id="IPR003779">
    <property type="entry name" value="CMD-like"/>
</dbReference>
<feature type="domain" description="Carboxymuconolactone decarboxylase-like" evidence="1">
    <location>
        <begin position="26"/>
        <end position="105"/>
    </location>
</feature>